<protein>
    <submittedName>
        <fullName evidence="1">Uncharacterized protein</fullName>
    </submittedName>
</protein>
<proteinExistence type="predicted"/>
<gene>
    <name evidence="1" type="ORF">B4121_0167</name>
</gene>
<sequence length="38" mass="4353">MHVRKHAEKSLLNLKYPALGPDIFMSETFIFSPPPLLN</sequence>
<dbReference type="Proteomes" id="UP000185604">
    <property type="component" value="Unassembled WGS sequence"/>
</dbReference>
<evidence type="ECO:0000313" key="1">
    <source>
        <dbReference type="EMBL" id="OLF98640.1"/>
    </source>
</evidence>
<evidence type="ECO:0000313" key="2">
    <source>
        <dbReference type="Proteomes" id="UP000185604"/>
    </source>
</evidence>
<dbReference type="AlphaFoldDB" id="A0A7Z0X1L3"/>
<name>A0A7Z0X1L3_9BACI</name>
<organism evidence="1 2">
    <name type="scientific">Bacillus paralicheniformis</name>
    <dbReference type="NCBI Taxonomy" id="1648923"/>
    <lineage>
        <taxon>Bacteria</taxon>
        <taxon>Bacillati</taxon>
        <taxon>Bacillota</taxon>
        <taxon>Bacilli</taxon>
        <taxon>Bacillales</taxon>
        <taxon>Bacillaceae</taxon>
        <taxon>Bacillus</taxon>
    </lineage>
</organism>
<accession>A0A7Z0X1L3</accession>
<comment type="caution">
    <text evidence="1">The sequence shown here is derived from an EMBL/GenBank/DDBJ whole genome shotgun (WGS) entry which is preliminary data.</text>
</comment>
<reference evidence="1 2" key="1">
    <citation type="journal article" date="2016" name="Front. Microbiol.">
        <title>High-Level Heat Resistance of Spores of Bacillus amyloliquefaciens and Bacillus licheniformis Results from the Presence of a spoVA Operon in a Tn1546 Transposon.</title>
        <authorList>
            <person name="Berendsen E.M."/>
            <person name="Koning R.A."/>
            <person name="Boekhorst J."/>
            <person name="de Jong A."/>
            <person name="Kuipers O.P."/>
            <person name="Wells-Bennik M.H."/>
        </authorList>
    </citation>
    <scope>NUCLEOTIDE SEQUENCE [LARGE SCALE GENOMIC DNA]</scope>
    <source>
        <strain evidence="1 2">B4121</strain>
    </source>
</reference>
<dbReference type="EMBL" id="LKPO01000001">
    <property type="protein sequence ID" value="OLF98640.1"/>
    <property type="molecule type" value="Genomic_DNA"/>
</dbReference>